<sequence length="55" mass="5997">MPPASAHQCLINATYQCLPVHINATYQCPSELTFSVTYQCQSVPSINASQCHLSV</sequence>
<evidence type="ECO:0000313" key="1">
    <source>
        <dbReference type="EMBL" id="CAI9574699.1"/>
    </source>
</evidence>
<keyword evidence="2" id="KW-1185">Reference proteome</keyword>
<name>A0ABN9DRX4_9NEOB</name>
<protein>
    <submittedName>
        <fullName evidence="1">Uncharacterized protein</fullName>
    </submittedName>
</protein>
<dbReference type="Proteomes" id="UP001162483">
    <property type="component" value="Unassembled WGS sequence"/>
</dbReference>
<accession>A0ABN9DRX4</accession>
<organism evidence="1 2">
    <name type="scientific">Staurois parvus</name>
    <dbReference type="NCBI Taxonomy" id="386267"/>
    <lineage>
        <taxon>Eukaryota</taxon>
        <taxon>Metazoa</taxon>
        <taxon>Chordata</taxon>
        <taxon>Craniata</taxon>
        <taxon>Vertebrata</taxon>
        <taxon>Euteleostomi</taxon>
        <taxon>Amphibia</taxon>
        <taxon>Batrachia</taxon>
        <taxon>Anura</taxon>
        <taxon>Neobatrachia</taxon>
        <taxon>Ranoidea</taxon>
        <taxon>Ranidae</taxon>
        <taxon>Staurois</taxon>
    </lineage>
</organism>
<comment type="caution">
    <text evidence="1">The sequence shown here is derived from an EMBL/GenBank/DDBJ whole genome shotgun (WGS) entry which is preliminary data.</text>
</comment>
<evidence type="ECO:0000313" key="2">
    <source>
        <dbReference type="Proteomes" id="UP001162483"/>
    </source>
</evidence>
<dbReference type="EMBL" id="CATNWA010014684">
    <property type="protein sequence ID" value="CAI9574699.1"/>
    <property type="molecule type" value="Genomic_DNA"/>
</dbReference>
<feature type="non-terminal residue" evidence="1">
    <location>
        <position position="55"/>
    </location>
</feature>
<gene>
    <name evidence="1" type="ORF">SPARVUS_LOCUS8025100</name>
</gene>
<proteinExistence type="predicted"/>
<reference evidence="1" key="1">
    <citation type="submission" date="2023-05" db="EMBL/GenBank/DDBJ databases">
        <authorList>
            <person name="Stuckert A."/>
        </authorList>
    </citation>
    <scope>NUCLEOTIDE SEQUENCE</scope>
</reference>